<dbReference type="KEGG" id="rhi:NGR_c37060"/>
<gene>
    <name evidence="3" type="ordered locus">NGR_c37060</name>
</gene>
<dbReference type="Proteomes" id="UP000001054">
    <property type="component" value="Chromosome"/>
</dbReference>
<evidence type="ECO:0000313" key="4">
    <source>
        <dbReference type="Proteomes" id="UP000001054"/>
    </source>
</evidence>
<dbReference type="PROSITE" id="PS51278">
    <property type="entry name" value="GATASE_TYPE_2"/>
    <property type="match status" value="1"/>
</dbReference>
<organism evidence="3 4">
    <name type="scientific">Sinorhizobium fredii (strain NBRC 101917 / NGR234)</name>
    <dbReference type="NCBI Taxonomy" id="394"/>
    <lineage>
        <taxon>Bacteria</taxon>
        <taxon>Pseudomonadati</taxon>
        <taxon>Pseudomonadota</taxon>
        <taxon>Alphaproteobacteria</taxon>
        <taxon>Hyphomicrobiales</taxon>
        <taxon>Rhizobiaceae</taxon>
        <taxon>Sinorhizobium/Ensifer group</taxon>
        <taxon>Sinorhizobium</taxon>
    </lineage>
</organism>
<dbReference type="InterPro" id="IPR017932">
    <property type="entry name" value="GATase_2_dom"/>
</dbReference>
<proteinExistence type="predicted"/>
<dbReference type="HOGENOM" id="CLU_042555_0_0_5"/>
<dbReference type="Pfam" id="PF13230">
    <property type="entry name" value="GATase_4"/>
    <property type="match status" value="1"/>
</dbReference>
<protein>
    <submittedName>
        <fullName evidence="3">Glutamine amidotransferase, class-II</fullName>
    </submittedName>
</protein>
<dbReference type="OrthoDB" id="9804310at2"/>
<dbReference type="CDD" id="cd01908">
    <property type="entry name" value="YafJ"/>
    <property type="match status" value="1"/>
</dbReference>
<dbReference type="PANTHER" id="PTHR43187">
    <property type="entry name" value="GLUTAMINE AMIDOTRANSFERASE DUG3-RELATED"/>
    <property type="match status" value="1"/>
</dbReference>
<feature type="domain" description="Glutamine amidotransferase type-2" evidence="2">
    <location>
        <begin position="38"/>
        <end position="318"/>
    </location>
</feature>
<sequence length="318" mass="35406">MRKVLTHFYHVPLEHRRDDGRRIASYQKIRNRSDRRMCRWAAYRGEPLYLEELVTSPAHSLIEQSHCATRAKTATNGDGFGIAWYGDRPEPGRYRDILPAWSDCNLRSIARQIRSRLFLAHVRAATGGGTRRDNCHPFVHGRWAFMHNGQIGHFEHLRRPMENMLADDLYAARTGTTDSELLFLLALQFGLERDPLGAVAEALGFVERLAEQLGLKVLVRFTAAFSNGQDLFAVRYASDRKAPTLFAAPMGPQGGYCLVSEPLNDDDNAWAEIPDGSAVIVGENGVDVRLFSAADAPLREPASVAPVARPADKGVQLA</sequence>
<dbReference type="SUPFAM" id="SSF56235">
    <property type="entry name" value="N-terminal nucleophile aminohydrolases (Ntn hydrolases)"/>
    <property type="match status" value="1"/>
</dbReference>
<dbReference type="Gene3D" id="3.60.20.10">
    <property type="entry name" value="Glutamine Phosphoribosylpyrophosphate, subunit 1, domain 1"/>
    <property type="match status" value="1"/>
</dbReference>
<dbReference type="STRING" id="394.NGR_c37060"/>
<evidence type="ECO:0000313" key="3">
    <source>
        <dbReference type="EMBL" id="ACP27427.1"/>
    </source>
</evidence>
<evidence type="ECO:0000259" key="2">
    <source>
        <dbReference type="PROSITE" id="PS51278"/>
    </source>
</evidence>
<accession>C3MCX9</accession>
<keyword evidence="1 3" id="KW-0315">Glutamine amidotransferase</keyword>
<evidence type="ECO:0000256" key="1">
    <source>
        <dbReference type="ARBA" id="ARBA00022962"/>
    </source>
</evidence>
<reference evidence="3 4" key="1">
    <citation type="journal article" date="2009" name="Appl. Environ. Microbiol.">
        <title>Rhizobium sp. strain NGR234 possesses a remarkable number of secretion systems.</title>
        <authorList>
            <person name="Schmeisser C."/>
            <person name="Liesegang H."/>
            <person name="Krysciak D."/>
            <person name="Bakkou N."/>
            <person name="Le Quere A."/>
            <person name="Wollherr A."/>
            <person name="Heinemeyer I."/>
            <person name="Morgenstern B."/>
            <person name="Pommerening-Roeser A."/>
            <person name="Flores M."/>
            <person name="Palacios R."/>
            <person name="Brenner S."/>
            <person name="Gottschalk G."/>
            <person name="Schmitz R.A."/>
            <person name="Broughton W.J."/>
            <person name="Perret X."/>
            <person name="Strittmatter A.W."/>
            <person name="Streit W.R."/>
        </authorList>
    </citation>
    <scope>NUCLEOTIDE SEQUENCE [LARGE SCALE GENOMIC DNA]</scope>
    <source>
        <strain evidence="4">NBRC 101917 / NGR234</strain>
    </source>
</reference>
<dbReference type="InterPro" id="IPR052373">
    <property type="entry name" value="Gamma-glu_amide_hydrolase"/>
</dbReference>
<dbReference type="eggNOG" id="COG0121">
    <property type="taxonomic scope" value="Bacteria"/>
</dbReference>
<dbReference type="EMBL" id="CP001389">
    <property type="protein sequence ID" value="ACP27427.1"/>
    <property type="molecule type" value="Genomic_DNA"/>
</dbReference>
<dbReference type="AlphaFoldDB" id="C3MCX9"/>
<dbReference type="PATRIC" id="fig|394.7.peg.6560"/>
<dbReference type="InterPro" id="IPR026869">
    <property type="entry name" value="EgtC-like"/>
</dbReference>
<dbReference type="InterPro" id="IPR029055">
    <property type="entry name" value="Ntn_hydrolases_N"/>
</dbReference>
<dbReference type="PANTHER" id="PTHR43187:SF1">
    <property type="entry name" value="GLUTAMINE AMIDOTRANSFERASE DUG3-RELATED"/>
    <property type="match status" value="1"/>
</dbReference>
<name>C3MCX9_SINFN</name>
<keyword evidence="4" id="KW-1185">Reference proteome</keyword>